<evidence type="ECO:0000313" key="2">
    <source>
        <dbReference type="Proteomes" id="UP000007797"/>
    </source>
</evidence>
<dbReference type="AlphaFoldDB" id="F4PMJ1"/>
<reference evidence="2" key="1">
    <citation type="journal article" date="2011" name="Genome Res.">
        <title>Phylogeny-wide analysis of social amoeba genomes highlights ancient origins for complex intercellular communication.</title>
        <authorList>
            <person name="Heidel A.J."/>
            <person name="Lawal H.M."/>
            <person name="Felder M."/>
            <person name="Schilde C."/>
            <person name="Helps N.R."/>
            <person name="Tunggal B."/>
            <person name="Rivero F."/>
            <person name="John U."/>
            <person name="Schleicher M."/>
            <person name="Eichinger L."/>
            <person name="Platzer M."/>
            <person name="Noegel A.A."/>
            <person name="Schaap P."/>
            <person name="Gloeckner G."/>
        </authorList>
    </citation>
    <scope>NUCLEOTIDE SEQUENCE [LARGE SCALE GENOMIC DNA]</scope>
    <source>
        <strain evidence="2">SH3</strain>
    </source>
</reference>
<dbReference type="Proteomes" id="UP000007797">
    <property type="component" value="Unassembled WGS sequence"/>
</dbReference>
<proteinExistence type="predicted"/>
<gene>
    <name evidence="1" type="ORF">DFA_05772</name>
</gene>
<keyword evidence="2" id="KW-1185">Reference proteome</keyword>
<accession>F4PMJ1</accession>
<sequence length="958" mass="109124">MTEEEVKMEIRKCLTSTYASNIHGVIVVINPTLVGKSQKDVVAKFVKENLPSFIANNMFVVFSNALDSNVEVADIGFPSSQSVCMNNKFFSNPAGSYDTNAMVSAFEIIGAQILWPTLAEMTIPGHLSQQRSLEPITKSSHATIRNQQRLAKGMALLNVSSQEQNCLVICDDNLSMSTVHSTLQKDHQGIVFNVVCLFAFNLIDFDLDGFVIPCNNLIIMSPNHKTKSNSIGSMYYMSDDDKSIYCRIDPNFSQDKNQKPCFTLQLPTLKPEEKLVYIQNYCREAKKSITNINNPTTTQKFNNNLFLYQDVLEHFTITQLIEQYTFIGQYCLVDSDPALVIESYKSYYDMVCLYAQTKKLSLYSDPTISLLLSITLSKINMLMKLTNSSTPVNDIEKYFSVITSDIERLMKGEHQSLVYYYKNEYEQQIKLKVNRSDTILFNLNKDIKSCDVALKRTFNDIEMEFKSMISKNTKIIGAAKMTSIAGLIKNSLCGVGLELFIIFCSWAIPYGGLGIGALRKIASFIQTPDAPTFNLMWESMGMVYAKRKEDGEEKKLEDVNQALKEIAPLVQQTKTTWDEQQKDIEALQKLNEALSLSIEQSLPILRDYLNKNLLALANQQETFAKISHAERKYQVITIGNDYKKVMKEISKVSEIIKLSKNGLEPFINILQDIKQYIRISMEINDKTEEYKDHIQMVNFMANVINPSSDQVNSSHSYIQLLSIETRLNMVLELLESDIHVINSFIKQGVSRIRSNITDNIRKHQFTVYDPYYRWDKTHPHFKESMINLFKGDPINMYSSIDRSQYSSTKLKTVQLVISHKSNAQLSKAIQSSLSSSKVSFSLKHSGDSYYKFDNNLYLVSNEPCTFKYCLSSDNQMISLNATAERLGQSEPLLSPYTNWTFKLTNLPTLEKITNLLSVVDNDFSELELLLIGNGQYVDDHDYQYTKSDFNTLYGNCLI</sequence>
<evidence type="ECO:0000313" key="1">
    <source>
        <dbReference type="EMBL" id="EGG23638.1"/>
    </source>
</evidence>
<dbReference type="KEGG" id="dfa:DFA_05772"/>
<dbReference type="OMA" id="YIRISME"/>
<protein>
    <submittedName>
        <fullName evidence="1">Uncharacterized protein</fullName>
    </submittedName>
</protein>
<organism evidence="1 2">
    <name type="scientific">Cavenderia fasciculata</name>
    <name type="common">Slime mold</name>
    <name type="synonym">Dictyostelium fasciculatum</name>
    <dbReference type="NCBI Taxonomy" id="261658"/>
    <lineage>
        <taxon>Eukaryota</taxon>
        <taxon>Amoebozoa</taxon>
        <taxon>Evosea</taxon>
        <taxon>Eumycetozoa</taxon>
        <taxon>Dictyostelia</taxon>
        <taxon>Acytosteliales</taxon>
        <taxon>Cavenderiaceae</taxon>
        <taxon>Cavenderia</taxon>
    </lineage>
</organism>
<dbReference type="GeneID" id="14875786"/>
<dbReference type="EMBL" id="GL883008">
    <property type="protein sequence ID" value="EGG23638.1"/>
    <property type="molecule type" value="Genomic_DNA"/>
</dbReference>
<dbReference type="RefSeq" id="XP_004361489.1">
    <property type="nucleotide sequence ID" value="XM_004361432.1"/>
</dbReference>
<name>F4PMJ1_CACFS</name>